<evidence type="ECO:0000256" key="5">
    <source>
        <dbReference type="ARBA" id="ARBA00023242"/>
    </source>
</evidence>
<keyword evidence="4" id="KW-0234">DNA repair</keyword>
<dbReference type="Pfam" id="PF02144">
    <property type="entry name" value="Rad1"/>
    <property type="match status" value="1"/>
</dbReference>
<dbReference type="SUPFAM" id="SSF55979">
    <property type="entry name" value="DNA clamp"/>
    <property type="match status" value="1"/>
</dbReference>
<dbReference type="PRINTS" id="PR01245">
    <property type="entry name" value="RAD1REC1"/>
</dbReference>
<dbReference type="InterPro" id="IPR003021">
    <property type="entry name" value="Rad1_Rec1_Rad17"/>
</dbReference>
<protein>
    <submittedName>
        <fullName evidence="8">Cell cycle checkpoint protein RAD1</fullName>
    </submittedName>
</protein>
<keyword evidence="3" id="KW-0227">DNA damage</keyword>
<dbReference type="GO" id="GO:0006281">
    <property type="term" value="P:DNA repair"/>
    <property type="evidence" value="ECO:0007669"/>
    <property type="project" value="UniProtKB-KW"/>
</dbReference>
<sequence>MASAMRQNVPERPPMAVLKMIDSRHFYTALKALEFHEKCLVDISKSGLRIVVNDQNCIQGIAYLNRELFAEYFLIRDEDIIFGIPLYVFMESINAFGTGVMGMLKLIYDGPGLPFKIMLERDGVVLRSLIDTRNPEEILDFDFNPISPAARVIMKPEMLQEAFRELDQSSLSVEFMINPFSLNIITKGDLGVIQVEFPAHSEQMEQLDCRHKVEYSYKLCLLKRVIPSLNMCSKLSIRIDHRGILSMQFIIERYDNTLIFLEFYCIPEIPTSEEENGTD</sequence>
<evidence type="ECO:0000256" key="1">
    <source>
        <dbReference type="ARBA" id="ARBA00004123"/>
    </source>
</evidence>
<accession>A0A0N5D4L4</accession>
<dbReference type="PANTHER" id="PTHR10870">
    <property type="entry name" value="CELL CYCLE CHECKPOINT PROTEIN RAD1"/>
    <property type="match status" value="1"/>
</dbReference>
<dbReference type="PRINTS" id="PR01246">
    <property type="entry name" value="RAD1REPAIR"/>
</dbReference>
<evidence type="ECO:0000313" key="6">
    <source>
        <dbReference type="EMBL" id="VDN05405.1"/>
    </source>
</evidence>
<evidence type="ECO:0000256" key="4">
    <source>
        <dbReference type="ARBA" id="ARBA00023204"/>
    </source>
</evidence>
<organism evidence="8">
    <name type="scientific">Thelazia callipaeda</name>
    <name type="common">Oriental eyeworm</name>
    <name type="synonym">Parasitic nematode</name>
    <dbReference type="NCBI Taxonomy" id="103827"/>
    <lineage>
        <taxon>Eukaryota</taxon>
        <taxon>Metazoa</taxon>
        <taxon>Ecdysozoa</taxon>
        <taxon>Nematoda</taxon>
        <taxon>Chromadorea</taxon>
        <taxon>Rhabditida</taxon>
        <taxon>Spirurina</taxon>
        <taxon>Spiruromorpha</taxon>
        <taxon>Thelazioidea</taxon>
        <taxon>Thelaziidae</taxon>
        <taxon>Thelazia</taxon>
    </lineage>
</organism>
<dbReference type="PANTHER" id="PTHR10870:SF0">
    <property type="entry name" value="CELL CYCLE CHECKPOINT PROTEIN RAD1"/>
    <property type="match status" value="1"/>
</dbReference>
<reference evidence="8" key="1">
    <citation type="submission" date="2017-02" db="UniProtKB">
        <authorList>
            <consortium name="WormBaseParasite"/>
        </authorList>
    </citation>
    <scope>IDENTIFICATION</scope>
</reference>
<dbReference type="GO" id="GO:0000077">
    <property type="term" value="P:DNA damage checkpoint signaling"/>
    <property type="evidence" value="ECO:0007669"/>
    <property type="project" value="InterPro"/>
</dbReference>
<dbReference type="Gene3D" id="3.70.10.10">
    <property type="match status" value="1"/>
</dbReference>
<dbReference type="OrthoDB" id="337581at2759"/>
<dbReference type="InterPro" id="IPR046938">
    <property type="entry name" value="DNA_clamp_sf"/>
</dbReference>
<keyword evidence="5" id="KW-0539">Nucleus</keyword>
<name>A0A0N5D4L4_THECL</name>
<dbReference type="STRING" id="103827.A0A0N5D4L4"/>
<evidence type="ECO:0000256" key="2">
    <source>
        <dbReference type="ARBA" id="ARBA00010991"/>
    </source>
</evidence>
<evidence type="ECO:0000256" key="3">
    <source>
        <dbReference type="ARBA" id="ARBA00022763"/>
    </source>
</evidence>
<dbReference type="WBParaSite" id="TCLT_0000791301-mRNA-1">
    <property type="protein sequence ID" value="TCLT_0000791301-mRNA-1"/>
    <property type="gene ID" value="TCLT_0000791301"/>
</dbReference>
<dbReference type="EMBL" id="UYYF01004557">
    <property type="protein sequence ID" value="VDN05405.1"/>
    <property type="molecule type" value="Genomic_DNA"/>
</dbReference>
<dbReference type="AlphaFoldDB" id="A0A0N5D4L4"/>
<dbReference type="Proteomes" id="UP000276776">
    <property type="component" value="Unassembled WGS sequence"/>
</dbReference>
<dbReference type="CDD" id="cd00577">
    <property type="entry name" value="PCNA"/>
    <property type="match status" value="1"/>
</dbReference>
<dbReference type="InterPro" id="IPR003011">
    <property type="entry name" value="Cell_cycle_checkpoint_Rad1"/>
</dbReference>
<reference evidence="6 7" key="2">
    <citation type="submission" date="2018-11" db="EMBL/GenBank/DDBJ databases">
        <authorList>
            <consortium name="Pathogen Informatics"/>
        </authorList>
    </citation>
    <scope>NUCLEOTIDE SEQUENCE [LARGE SCALE GENOMIC DNA]</scope>
</reference>
<dbReference type="OMA" id="WSQAYKF"/>
<evidence type="ECO:0000313" key="8">
    <source>
        <dbReference type="WBParaSite" id="TCLT_0000791301-mRNA-1"/>
    </source>
</evidence>
<dbReference type="GO" id="GO:0030896">
    <property type="term" value="C:checkpoint clamp complex"/>
    <property type="evidence" value="ECO:0007669"/>
    <property type="project" value="TreeGrafter"/>
</dbReference>
<comment type="similarity">
    <text evidence="2">Belongs to the rad1 family.</text>
</comment>
<gene>
    <name evidence="6" type="ORF">TCLT_LOCUS7902</name>
</gene>
<evidence type="ECO:0000313" key="7">
    <source>
        <dbReference type="Proteomes" id="UP000276776"/>
    </source>
</evidence>
<keyword evidence="7" id="KW-1185">Reference proteome</keyword>
<comment type="subcellular location">
    <subcellularLocation>
        <location evidence="1">Nucleus</location>
    </subcellularLocation>
</comment>
<proteinExistence type="inferred from homology"/>